<feature type="domain" description="Methyltransferase" evidence="5">
    <location>
        <begin position="211"/>
        <end position="319"/>
    </location>
</feature>
<evidence type="ECO:0000259" key="5">
    <source>
        <dbReference type="Pfam" id="PF13847"/>
    </source>
</evidence>
<dbReference type="PANTHER" id="PTHR43146">
    <property type="entry name" value="CANCER-RELATED NUCLEOSIDE-TRIPHOSPHATASE"/>
    <property type="match status" value="1"/>
</dbReference>
<dbReference type="Gene3D" id="3.40.50.150">
    <property type="entry name" value="Vaccinia Virus protein VP39"/>
    <property type="match status" value="1"/>
</dbReference>
<dbReference type="InterPro" id="IPR027417">
    <property type="entry name" value="P-loop_NTPase"/>
</dbReference>
<evidence type="ECO:0000256" key="4">
    <source>
        <dbReference type="SAM" id="Coils"/>
    </source>
</evidence>
<dbReference type="RefSeq" id="WP_268047364.1">
    <property type="nucleotide sequence ID" value="NZ_JAPQES010000001.1"/>
</dbReference>
<dbReference type="PANTHER" id="PTHR43146:SF1">
    <property type="entry name" value="CANCER-RELATED NUCLEOSIDE-TRIPHOSPHATASE"/>
    <property type="match status" value="1"/>
</dbReference>
<sequence length="420" mass="49356">MKNIFLTGEPGIGKTTLLKNILESLDTSIGGFINEVKYNKQIKQWHIQSLQDGKKEKITDCFDNVKNYNDVINKTCTGILYNSYKTRKVIVIDKLGILESKVNIFKTLVNRILDSDKVVLGVIDKNKDEFLEEIRNREDLILIEVTKRNRDILRDKIISKLKEWGVKHKPLQFFKEEKEFIKWYDSFLQYNNNIYHQIILDDIYKNVINFANLKILDIGTGVGNLPIAFAKKGAKVTAVDNSFFKIQELKRRSLEEGEKGIKCLLSNWLDLDYEKYDISICSYASSAIYSKEALKKIFDCSNKYIYIINYSDSICRNFKMDVLNDKLGRKQKELKHSQKEILALIEEMGYKYTCKRVSCDFNQYFSDTFKAKRLFYDYFDIRNEKEAKVVNKILFESLEKHNYGLRFRDKRESIIITISK</sequence>
<dbReference type="GO" id="GO:0008168">
    <property type="term" value="F:methyltransferase activity"/>
    <property type="evidence" value="ECO:0007669"/>
    <property type="project" value="UniProtKB-KW"/>
</dbReference>
<dbReference type="Proteomes" id="UP001079657">
    <property type="component" value="Unassembled WGS sequence"/>
</dbReference>
<proteinExistence type="predicted"/>
<feature type="coiled-coil region" evidence="4">
    <location>
        <begin position="320"/>
        <end position="347"/>
    </location>
</feature>
<name>A0ABT4CIZ3_9CLOT</name>
<accession>A0ABT4CIZ3</accession>
<dbReference type="EMBL" id="JAPQES010000001">
    <property type="protein sequence ID" value="MCY6369037.1"/>
    <property type="molecule type" value="Genomic_DNA"/>
</dbReference>
<gene>
    <name evidence="6" type="ORF">OXH55_00065</name>
</gene>
<keyword evidence="2" id="KW-0378">Hydrolase</keyword>
<protein>
    <submittedName>
        <fullName evidence="6">Methyltransferase domain-containing protein</fullName>
    </submittedName>
</protein>
<keyword evidence="6" id="KW-0489">Methyltransferase</keyword>
<dbReference type="InterPro" id="IPR004948">
    <property type="entry name" value="Nuc-triphosphatase_THEP1"/>
</dbReference>
<organism evidence="6 7">
    <name type="scientific">Clostridium ganghwense</name>
    <dbReference type="NCBI Taxonomy" id="312089"/>
    <lineage>
        <taxon>Bacteria</taxon>
        <taxon>Bacillati</taxon>
        <taxon>Bacillota</taxon>
        <taxon>Clostridia</taxon>
        <taxon>Eubacteriales</taxon>
        <taxon>Clostridiaceae</taxon>
        <taxon>Clostridium</taxon>
    </lineage>
</organism>
<dbReference type="Pfam" id="PF03266">
    <property type="entry name" value="NTPase_1"/>
    <property type="match status" value="1"/>
</dbReference>
<dbReference type="Gene3D" id="3.40.50.300">
    <property type="entry name" value="P-loop containing nucleotide triphosphate hydrolases"/>
    <property type="match status" value="1"/>
</dbReference>
<keyword evidence="7" id="KW-1185">Reference proteome</keyword>
<evidence type="ECO:0000313" key="6">
    <source>
        <dbReference type="EMBL" id="MCY6369037.1"/>
    </source>
</evidence>
<evidence type="ECO:0000313" key="7">
    <source>
        <dbReference type="Proteomes" id="UP001079657"/>
    </source>
</evidence>
<dbReference type="GO" id="GO:0032259">
    <property type="term" value="P:methylation"/>
    <property type="evidence" value="ECO:0007669"/>
    <property type="project" value="UniProtKB-KW"/>
</dbReference>
<dbReference type="CDD" id="cd02440">
    <property type="entry name" value="AdoMet_MTases"/>
    <property type="match status" value="1"/>
</dbReference>
<dbReference type="InterPro" id="IPR025714">
    <property type="entry name" value="Methyltranfer_dom"/>
</dbReference>
<dbReference type="SUPFAM" id="SSF52540">
    <property type="entry name" value="P-loop containing nucleoside triphosphate hydrolases"/>
    <property type="match status" value="1"/>
</dbReference>
<dbReference type="Pfam" id="PF13847">
    <property type="entry name" value="Methyltransf_31"/>
    <property type="match status" value="1"/>
</dbReference>
<evidence type="ECO:0000256" key="1">
    <source>
        <dbReference type="ARBA" id="ARBA00022741"/>
    </source>
</evidence>
<comment type="caution">
    <text evidence="6">The sequence shown here is derived from an EMBL/GenBank/DDBJ whole genome shotgun (WGS) entry which is preliminary data.</text>
</comment>
<keyword evidence="1" id="KW-0547">Nucleotide-binding</keyword>
<reference evidence="6" key="1">
    <citation type="submission" date="2022-12" db="EMBL/GenBank/DDBJ databases">
        <authorList>
            <person name="Wang J."/>
        </authorList>
    </citation>
    <scope>NUCLEOTIDE SEQUENCE</scope>
    <source>
        <strain evidence="6">HY-42-06</strain>
    </source>
</reference>
<dbReference type="SUPFAM" id="SSF53335">
    <property type="entry name" value="S-adenosyl-L-methionine-dependent methyltransferases"/>
    <property type="match status" value="1"/>
</dbReference>
<evidence type="ECO:0000256" key="2">
    <source>
        <dbReference type="ARBA" id="ARBA00022801"/>
    </source>
</evidence>
<evidence type="ECO:0000256" key="3">
    <source>
        <dbReference type="ARBA" id="ARBA00022840"/>
    </source>
</evidence>
<keyword evidence="4" id="KW-0175">Coiled coil</keyword>
<dbReference type="InterPro" id="IPR029063">
    <property type="entry name" value="SAM-dependent_MTases_sf"/>
</dbReference>
<keyword evidence="3" id="KW-0067">ATP-binding</keyword>
<keyword evidence="6" id="KW-0808">Transferase</keyword>